<dbReference type="PROSITE" id="PS50977">
    <property type="entry name" value="HTH_TETR_2"/>
    <property type="match status" value="1"/>
</dbReference>
<dbReference type="Proteomes" id="UP000602087">
    <property type="component" value="Unassembled WGS sequence"/>
</dbReference>
<feature type="DNA-binding region" description="H-T-H motif" evidence="5">
    <location>
        <begin position="25"/>
        <end position="44"/>
    </location>
</feature>
<dbReference type="GO" id="GO:0003700">
    <property type="term" value="F:DNA-binding transcription factor activity"/>
    <property type="evidence" value="ECO:0007669"/>
    <property type="project" value="TreeGrafter"/>
</dbReference>
<accession>A0A934MDP2</accession>
<feature type="domain" description="HTH tetR-type" evidence="6">
    <location>
        <begin position="2"/>
        <end position="62"/>
    </location>
</feature>
<dbReference type="Pfam" id="PF02909">
    <property type="entry name" value="TetR_C_1"/>
    <property type="match status" value="1"/>
</dbReference>
<dbReference type="Gene3D" id="1.10.10.60">
    <property type="entry name" value="Homeodomain-like"/>
    <property type="match status" value="1"/>
</dbReference>
<dbReference type="InterPro" id="IPR003012">
    <property type="entry name" value="Tet_transcr_reg_TetR"/>
</dbReference>
<dbReference type="AlphaFoldDB" id="A0A934MDP2"/>
<evidence type="ECO:0000313" key="8">
    <source>
        <dbReference type="Proteomes" id="UP000602087"/>
    </source>
</evidence>
<dbReference type="InterPro" id="IPR050109">
    <property type="entry name" value="HTH-type_TetR-like_transc_reg"/>
</dbReference>
<dbReference type="GO" id="GO:0045892">
    <property type="term" value="P:negative regulation of DNA-templated transcription"/>
    <property type="evidence" value="ECO:0007669"/>
    <property type="project" value="InterPro"/>
</dbReference>
<sequence>MALTRDDVLTGALAILDEYGLGDLTMRRLAGSLGVQPGALYWHVANKQALLGAIADRILDGLDGGLPVGDWDTRITELAHRLRAALLAHRDGAEVVAAAYALQTGRGQTVRLMTEVLADAGLDETEAELAALTLLHYVFGHTADEQSHAQAAEHEPAGAPGALASGTARFGFGLSVFVDGLRARLV</sequence>
<evidence type="ECO:0000256" key="5">
    <source>
        <dbReference type="PROSITE-ProRule" id="PRU00335"/>
    </source>
</evidence>
<dbReference type="InterPro" id="IPR004111">
    <property type="entry name" value="Repressor_TetR_C"/>
</dbReference>
<dbReference type="GO" id="GO:0000976">
    <property type="term" value="F:transcription cis-regulatory region binding"/>
    <property type="evidence" value="ECO:0007669"/>
    <property type="project" value="TreeGrafter"/>
</dbReference>
<dbReference type="PANTHER" id="PTHR30055">
    <property type="entry name" value="HTH-TYPE TRANSCRIPTIONAL REGULATOR RUTR"/>
    <property type="match status" value="1"/>
</dbReference>
<evidence type="ECO:0000313" key="7">
    <source>
        <dbReference type="EMBL" id="MBI9114974.1"/>
    </source>
</evidence>
<evidence type="ECO:0000256" key="2">
    <source>
        <dbReference type="ARBA" id="ARBA00023015"/>
    </source>
</evidence>
<evidence type="ECO:0000256" key="3">
    <source>
        <dbReference type="ARBA" id="ARBA00023125"/>
    </source>
</evidence>
<dbReference type="InterPro" id="IPR036271">
    <property type="entry name" value="Tet_transcr_reg_TetR-rel_C_sf"/>
</dbReference>
<reference evidence="7" key="1">
    <citation type="submission" date="2020-12" db="EMBL/GenBank/DDBJ databases">
        <title>Sanguibacter suaedae sp. nov., isolated from Suaeda aralocaspica.</title>
        <authorList>
            <person name="Ma Q."/>
        </authorList>
    </citation>
    <scope>NUCLEOTIDE SEQUENCE</scope>
    <source>
        <strain evidence="7">YZGR15</strain>
    </source>
</reference>
<gene>
    <name evidence="7" type="ORF">JAV76_08115</name>
</gene>
<proteinExistence type="predicted"/>
<evidence type="ECO:0000256" key="1">
    <source>
        <dbReference type="ARBA" id="ARBA00022491"/>
    </source>
</evidence>
<organism evidence="7 8">
    <name type="scientific">Sanguibacter suaedae</name>
    <dbReference type="NCBI Taxonomy" id="2795737"/>
    <lineage>
        <taxon>Bacteria</taxon>
        <taxon>Bacillati</taxon>
        <taxon>Actinomycetota</taxon>
        <taxon>Actinomycetes</taxon>
        <taxon>Micrococcales</taxon>
        <taxon>Sanguibacteraceae</taxon>
        <taxon>Sanguibacter</taxon>
    </lineage>
</organism>
<dbReference type="PRINTS" id="PR00400">
    <property type="entry name" value="TETREPRESSOR"/>
</dbReference>
<dbReference type="InterPro" id="IPR001647">
    <property type="entry name" value="HTH_TetR"/>
</dbReference>
<dbReference type="SUPFAM" id="SSF46689">
    <property type="entry name" value="Homeodomain-like"/>
    <property type="match status" value="1"/>
</dbReference>
<dbReference type="Gene3D" id="1.10.357.10">
    <property type="entry name" value="Tetracycline Repressor, domain 2"/>
    <property type="match status" value="1"/>
</dbReference>
<keyword evidence="2" id="KW-0805">Transcription regulation</keyword>
<protein>
    <submittedName>
        <fullName evidence="7">TetR/AcrR family transcriptional regulator C-terminal domain-containing protein</fullName>
    </submittedName>
</protein>
<dbReference type="PRINTS" id="PR00455">
    <property type="entry name" value="HTHTETR"/>
</dbReference>
<dbReference type="EMBL" id="JAEINH010000005">
    <property type="protein sequence ID" value="MBI9114974.1"/>
    <property type="molecule type" value="Genomic_DNA"/>
</dbReference>
<keyword evidence="3 5" id="KW-0238">DNA-binding</keyword>
<dbReference type="RefSeq" id="WP_198733534.1">
    <property type="nucleotide sequence ID" value="NZ_JAEINH010000005.1"/>
</dbReference>
<dbReference type="InterPro" id="IPR023772">
    <property type="entry name" value="DNA-bd_HTH_TetR-type_CS"/>
</dbReference>
<keyword evidence="1" id="KW-0678">Repressor</keyword>
<dbReference type="GO" id="GO:0046677">
    <property type="term" value="P:response to antibiotic"/>
    <property type="evidence" value="ECO:0007669"/>
    <property type="project" value="InterPro"/>
</dbReference>
<name>A0A934MDP2_9MICO</name>
<evidence type="ECO:0000256" key="4">
    <source>
        <dbReference type="ARBA" id="ARBA00023163"/>
    </source>
</evidence>
<dbReference type="PANTHER" id="PTHR30055:SF151">
    <property type="entry name" value="TRANSCRIPTIONAL REGULATORY PROTEIN"/>
    <property type="match status" value="1"/>
</dbReference>
<evidence type="ECO:0000259" key="6">
    <source>
        <dbReference type="PROSITE" id="PS50977"/>
    </source>
</evidence>
<dbReference type="SUPFAM" id="SSF48498">
    <property type="entry name" value="Tetracyclin repressor-like, C-terminal domain"/>
    <property type="match status" value="1"/>
</dbReference>
<comment type="caution">
    <text evidence="7">The sequence shown here is derived from an EMBL/GenBank/DDBJ whole genome shotgun (WGS) entry which is preliminary data.</text>
</comment>
<dbReference type="Pfam" id="PF00440">
    <property type="entry name" value="TetR_N"/>
    <property type="match status" value="1"/>
</dbReference>
<keyword evidence="4" id="KW-0804">Transcription</keyword>
<dbReference type="PROSITE" id="PS01081">
    <property type="entry name" value="HTH_TETR_1"/>
    <property type="match status" value="1"/>
</dbReference>
<dbReference type="InterPro" id="IPR009057">
    <property type="entry name" value="Homeodomain-like_sf"/>
</dbReference>
<keyword evidence="8" id="KW-1185">Reference proteome</keyword>